<dbReference type="InterPro" id="IPR051589">
    <property type="entry name" value="Sialate-O-sulfotransferase"/>
</dbReference>
<dbReference type="InterPro" id="IPR027417">
    <property type="entry name" value="P-loop_NTPase"/>
</dbReference>
<accession>A0ABN8IET5</accession>
<reference evidence="3" key="1">
    <citation type="submission" date="2022-03" db="EMBL/GenBank/DDBJ databases">
        <authorList>
            <person name="Martin H S."/>
        </authorList>
    </citation>
    <scope>NUCLEOTIDE SEQUENCE</scope>
</reference>
<evidence type="ECO:0000313" key="4">
    <source>
        <dbReference type="Proteomes" id="UP000837857"/>
    </source>
</evidence>
<keyword evidence="4" id="KW-1185">Reference proteome</keyword>
<feature type="non-terminal residue" evidence="3">
    <location>
        <position position="149"/>
    </location>
</feature>
<evidence type="ECO:0000259" key="2">
    <source>
        <dbReference type="Pfam" id="PF00685"/>
    </source>
</evidence>
<proteinExistence type="inferred from homology"/>
<feature type="domain" description="Sulfotransferase" evidence="2">
    <location>
        <begin position="41"/>
        <end position="111"/>
    </location>
</feature>
<protein>
    <recommendedName>
        <fullName evidence="2">Sulfotransferase domain-containing protein</fullName>
    </recommendedName>
</protein>
<evidence type="ECO:0000313" key="3">
    <source>
        <dbReference type="EMBL" id="CAH2052013.1"/>
    </source>
</evidence>
<dbReference type="PANTHER" id="PTHR45964:SF5">
    <property type="entry name" value="WSCD FAMILY MEMBER CG9164"/>
    <property type="match status" value="1"/>
</dbReference>
<organism evidence="3 4">
    <name type="scientific">Iphiclides podalirius</name>
    <name type="common">scarce swallowtail</name>
    <dbReference type="NCBI Taxonomy" id="110791"/>
    <lineage>
        <taxon>Eukaryota</taxon>
        <taxon>Metazoa</taxon>
        <taxon>Ecdysozoa</taxon>
        <taxon>Arthropoda</taxon>
        <taxon>Hexapoda</taxon>
        <taxon>Insecta</taxon>
        <taxon>Pterygota</taxon>
        <taxon>Neoptera</taxon>
        <taxon>Endopterygota</taxon>
        <taxon>Lepidoptera</taxon>
        <taxon>Glossata</taxon>
        <taxon>Ditrysia</taxon>
        <taxon>Papilionoidea</taxon>
        <taxon>Papilionidae</taxon>
        <taxon>Papilioninae</taxon>
        <taxon>Iphiclides</taxon>
    </lineage>
</organism>
<dbReference type="SUPFAM" id="SSF52540">
    <property type="entry name" value="P-loop containing nucleoside triphosphate hydrolases"/>
    <property type="match status" value="1"/>
</dbReference>
<sequence length="149" mass="17558">MADFNRLHKGHIGTAPKSAFNKKSQEDKSTDWSVYVTTQLKAWEALHNLWLSKFPGPAYIVSYETLVKDTRNTLQGILNFLNVTVTEDDMKCALLHKEGIYRRKNKHQNFDPFTQDMYQRLHVVKERVLRNIQDYRRKVNDTNIAKDIF</sequence>
<name>A0ABN8IET5_9NEOP</name>
<dbReference type="EMBL" id="OW152832">
    <property type="protein sequence ID" value="CAH2052013.1"/>
    <property type="molecule type" value="Genomic_DNA"/>
</dbReference>
<gene>
    <name evidence="3" type="ORF">IPOD504_LOCUS8039</name>
</gene>
<dbReference type="PANTHER" id="PTHR45964">
    <property type="entry name" value="WSCD FAMILY MEMBER CG9164"/>
    <property type="match status" value="1"/>
</dbReference>
<dbReference type="Gene3D" id="3.40.50.300">
    <property type="entry name" value="P-loop containing nucleotide triphosphate hydrolases"/>
    <property type="match status" value="1"/>
</dbReference>
<evidence type="ECO:0000256" key="1">
    <source>
        <dbReference type="ARBA" id="ARBA00010236"/>
    </source>
</evidence>
<comment type="similarity">
    <text evidence="1">Belongs to the WSCD family.</text>
</comment>
<dbReference type="InterPro" id="IPR000863">
    <property type="entry name" value="Sulfotransferase_dom"/>
</dbReference>
<dbReference type="Proteomes" id="UP000837857">
    <property type="component" value="Chromosome 20"/>
</dbReference>
<dbReference type="Pfam" id="PF00685">
    <property type="entry name" value="Sulfotransfer_1"/>
    <property type="match status" value="1"/>
</dbReference>